<dbReference type="Proteomes" id="UP000184225">
    <property type="component" value="Unassembled WGS sequence"/>
</dbReference>
<sequence length="89" mass="10089">MKKQDAYNSEITEQEKEMLNQENIHNDGGDDQELNQRKKDVDFTGNDLDVPYSDKAKKNNGPSGLKDEENDIYSQGGNNNDLEEDHSGQ</sequence>
<evidence type="ECO:0000313" key="3">
    <source>
        <dbReference type="Proteomes" id="UP000184225"/>
    </source>
</evidence>
<organism evidence="2 3">
    <name type="scientific">Mesonia phycicola</name>
    <dbReference type="NCBI Taxonomy" id="579105"/>
    <lineage>
        <taxon>Bacteria</taxon>
        <taxon>Pseudomonadati</taxon>
        <taxon>Bacteroidota</taxon>
        <taxon>Flavobacteriia</taxon>
        <taxon>Flavobacteriales</taxon>
        <taxon>Flavobacteriaceae</taxon>
        <taxon>Mesonia</taxon>
    </lineage>
</organism>
<proteinExistence type="predicted"/>
<accession>A0A1M6BM17</accession>
<feature type="compositionally biased region" description="Basic and acidic residues" evidence="1">
    <location>
        <begin position="13"/>
        <end position="42"/>
    </location>
</feature>
<dbReference type="EMBL" id="FQYY01000002">
    <property type="protein sequence ID" value="SHI49771.1"/>
    <property type="molecule type" value="Genomic_DNA"/>
</dbReference>
<feature type="compositionally biased region" description="Polar residues" evidence="1">
    <location>
        <begin position="1"/>
        <end position="11"/>
    </location>
</feature>
<name>A0A1M6BM17_9FLAO</name>
<evidence type="ECO:0000313" key="2">
    <source>
        <dbReference type="EMBL" id="SHI49771.1"/>
    </source>
</evidence>
<keyword evidence="3" id="KW-1185">Reference proteome</keyword>
<gene>
    <name evidence="2" type="ORF">SAMN04488096_102122</name>
</gene>
<dbReference type="OrthoDB" id="1453481at2"/>
<dbReference type="STRING" id="579105.SAMN04488096_102122"/>
<dbReference type="AlphaFoldDB" id="A0A1M6BM17"/>
<evidence type="ECO:0000256" key="1">
    <source>
        <dbReference type="SAM" id="MobiDB-lite"/>
    </source>
</evidence>
<protein>
    <submittedName>
        <fullName evidence="2">Uncharacterized protein</fullName>
    </submittedName>
</protein>
<dbReference type="RefSeq" id="WP_073148244.1">
    <property type="nucleotide sequence ID" value="NZ_FQYY01000002.1"/>
</dbReference>
<feature type="region of interest" description="Disordered" evidence="1">
    <location>
        <begin position="1"/>
        <end position="89"/>
    </location>
</feature>
<reference evidence="2 3" key="1">
    <citation type="submission" date="2016-11" db="EMBL/GenBank/DDBJ databases">
        <authorList>
            <person name="Jaros S."/>
            <person name="Januszkiewicz K."/>
            <person name="Wedrychowicz H."/>
        </authorList>
    </citation>
    <scope>NUCLEOTIDE SEQUENCE [LARGE SCALE GENOMIC DNA]</scope>
    <source>
        <strain evidence="2 3">DSM 21425</strain>
    </source>
</reference>